<dbReference type="GO" id="GO:0015774">
    <property type="term" value="P:polysaccharide transport"/>
    <property type="evidence" value="ECO:0007669"/>
    <property type="project" value="UniProtKB-KW"/>
</dbReference>
<feature type="transmembrane region" description="Helical" evidence="11">
    <location>
        <begin position="45"/>
        <end position="67"/>
    </location>
</feature>
<dbReference type="PANTHER" id="PTHR30413">
    <property type="entry name" value="INNER MEMBRANE TRANSPORT PERMEASE"/>
    <property type="match status" value="1"/>
</dbReference>
<keyword evidence="3 11" id="KW-0813">Transport</keyword>
<sequence length="272" mass="29747">MSADHLVPDALRPVNAKRRRFAALRTITALMLREMSTRYGASPGGYVWAVLEPLGAIFVLTLVFSMVVVAPPLGNSFPLFYATGFLPFGSYQTLSATSSSIIGFSRPLLLYPTVTWVDALFARLILNTVTQVMVGFLILSGIMLLGETRSTLQFGPILAGVGEVVLIATGVGLVNCVISGLYPVWKQVWSIVTRPLFLASGVFFTFETLPPVAQDILWWNPLMHITGIFRSGFYPSYDPQYISHTYVVGVGLGLTTLGLLLLGRFHRDILNA</sequence>
<feature type="transmembrane region" description="Helical" evidence="11">
    <location>
        <begin position="188"/>
        <end position="209"/>
    </location>
</feature>
<keyword evidence="10 11" id="KW-0472">Membrane</keyword>
<keyword evidence="6 11" id="KW-0812">Transmembrane</keyword>
<evidence type="ECO:0000259" key="12">
    <source>
        <dbReference type="PROSITE" id="PS51012"/>
    </source>
</evidence>
<name>A0A327XK35_9RHOB</name>
<dbReference type="InterPro" id="IPR000412">
    <property type="entry name" value="ABC_2_transport"/>
</dbReference>
<dbReference type="GO" id="GO:0043190">
    <property type="term" value="C:ATP-binding cassette (ABC) transporter complex"/>
    <property type="evidence" value="ECO:0007669"/>
    <property type="project" value="InterPro"/>
</dbReference>
<organism evidence="13 14">
    <name type="scientific">Salipiger aestuarii</name>
    <dbReference type="NCBI Taxonomy" id="568098"/>
    <lineage>
        <taxon>Bacteria</taxon>
        <taxon>Pseudomonadati</taxon>
        <taxon>Pseudomonadota</taxon>
        <taxon>Alphaproteobacteria</taxon>
        <taxon>Rhodobacterales</taxon>
        <taxon>Roseobacteraceae</taxon>
        <taxon>Salipiger</taxon>
    </lineage>
</organism>
<evidence type="ECO:0000256" key="7">
    <source>
        <dbReference type="ARBA" id="ARBA00022903"/>
    </source>
</evidence>
<gene>
    <name evidence="13" type="ORF">ATI53_10821</name>
</gene>
<evidence type="ECO:0000256" key="11">
    <source>
        <dbReference type="RuleBase" id="RU361157"/>
    </source>
</evidence>
<evidence type="ECO:0000256" key="6">
    <source>
        <dbReference type="ARBA" id="ARBA00022692"/>
    </source>
</evidence>
<protein>
    <recommendedName>
        <fullName evidence="11">Transport permease protein</fullName>
    </recommendedName>
</protein>
<evidence type="ECO:0000256" key="4">
    <source>
        <dbReference type="ARBA" id="ARBA00022475"/>
    </source>
</evidence>
<feature type="transmembrane region" description="Helical" evidence="11">
    <location>
        <begin position="124"/>
        <end position="145"/>
    </location>
</feature>
<evidence type="ECO:0000256" key="3">
    <source>
        <dbReference type="ARBA" id="ARBA00022448"/>
    </source>
</evidence>
<comment type="similarity">
    <text evidence="2 11">Belongs to the ABC-2 integral membrane protein family.</text>
</comment>
<evidence type="ECO:0000256" key="10">
    <source>
        <dbReference type="ARBA" id="ARBA00023136"/>
    </source>
</evidence>
<evidence type="ECO:0000256" key="2">
    <source>
        <dbReference type="ARBA" id="ARBA00007783"/>
    </source>
</evidence>
<feature type="transmembrane region" description="Helical" evidence="11">
    <location>
        <begin position="157"/>
        <end position="182"/>
    </location>
</feature>
<dbReference type="PANTHER" id="PTHR30413:SF10">
    <property type="entry name" value="CAPSULE POLYSACCHARIDE EXPORT INNER-MEMBRANE PROTEIN CTRC"/>
    <property type="match status" value="1"/>
</dbReference>
<keyword evidence="14" id="KW-1185">Reference proteome</keyword>
<dbReference type="GO" id="GO:0140359">
    <property type="term" value="F:ABC-type transporter activity"/>
    <property type="evidence" value="ECO:0007669"/>
    <property type="project" value="InterPro"/>
</dbReference>
<accession>A0A327XK35</accession>
<comment type="subcellular location">
    <subcellularLocation>
        <location evidence="11">Cell inner membrane</location>
        <topology evidence="11">Multi-pass membrane protein</topology>
    </subcellularLocation>
    <subcellularLocation>
        <location evidence="1">Cell membrane</location>
        <topology evidence="1">Multi-pass membrane protein</topology>
    </subcellularLocation>
</comment>
<keyword evidence="8 11" id="KW-1133">Transmembrane helix</keyword>
<dbReference type="InterPro" id="IPR047817">
    <property type="entry name" value="ABC2_TM_bact-type"/>
</dbReference>
<keyword evidence="9" id="KW-0625">Polysaccharide transport</keyword>
<keyword evidence="4 11" id="KW-1003">Cell membrane</keyword>
<dbReference type="EMBL" id="QLMG01000082">
    <property type="protein sequence ID" value="RAK08417.1"/>
    <property type="molecule type" value="Genomic_DNA"/>
</dbReference>
<dbReference type="GO" id="GO:0015920">
    <property type="term" value="P:lipopolysaccharide transport"/>
    <property type="evidence" value="ECO:0007669"/>
    <property type="project" value="TreeGrafter"/>
</dbReference>
<reference evidence="13 14" key="1">
    <citation type="submission" date="2018-06" db="EMBL/GenBank/DDBJ databases">
        <title>Genomic Encyclopedia of Archaeal and Bacterial Type Strains, Phase II (KMG-II): from individual species to whole genera.</title>
        <authorList>
            <person name="Goeker M."/>
        </authorList>
    </citation>
    <scope>NUCLEOTIDE SEQUENCE [LARGE SCALE GENOMIC DNA]</scope>
    <source>
        <strain evidence="13 14">DSM 22011</strain>
    </source>
</reference>
<dbReference type="InterPro" id="IPR013525">
    <property type="entry name" value="ABC2_TM"/>
</dbReference>
<evidence type="ECO:0000313" key="14">
    <source>
        <dbReference type="Proteomes" id="UP000249165"/>
    </source>
</evidence>
<keyword evidence="7" id="KW-0972">Capsule biogenesis/degradation</keyword>
<feature type="transmembrane region" description="Helical" evidence="11">
    <location>
        <begin position="241"/>
        <end position="262"/>
    </location>
</feature>
<feature type="domain" description="ABC transmembrane type-2" evidence="12">
    <location>
        <begin position="44"/>
        <end position="265"/>
    </location>
</feature>
<dbReference type="PRINTS" id="PR00164">
    <property type="entry name" value="ABC2TRNSPORT"/>
</dbReference>
<evidence type="ECO:0000256" key="5">
    <source>
        <dbReference type="ARBA" id="ARBA00022597"/>
    </source>
</evidence>
<dbReference type="Pfam" id="PF01061">
    <property type="entry name" value="ABC2_membrane"/>
    <property type="match status" value="1"/>
</dbReference>
<dbReference type="PROSITE" id="PS51012">
    <property type="entry name" value="ABC_TM2"/>
    <property type="match status" value="1"/>
</dbReference>
<evidence type="ECO:0000256" key="8">
    <source>
        <dbReference type="ARBA" id="ARBA00022989"/>
    </source>
</evidence>
<dbReference type="AlphaFoldDB" id="A0A327XK35"/>
<evidence type="ECO:0000256" key="9">
    <source>
        <dbReference type="ARBA" id="ARBA00023047"/>
    </source>
</evidence>
<proteinExistence type="inferred from homology"/>
<evidence type="ECO:0000313" key="13">
    <source>
        <dbReference type="EMBL" id="RAK08417.1"/>
    </source>
</evidence>
<dbReference type="RefSeq" id="WP_009506806.1">
    <property type="nucleotide sequence ID" value="NZ_LIGK01000037.1"/>
</dbReference>
<dbReference type="OrthoDB" id="8479094at2"/>
<evidence type="ECO:0000256" key="1">
    <source>
        <dbReference type="ARBA" id="ARBA00004651"/>
    </source>
</evidence>
<keyword evidence="5" id="KW-0762">Sugar transport</keyword>
<comment type="caution">
    <text evidence="13">The sequence shown here is derived from an EMBL/GenBank/DDBJ whole genome shotgun (WGS) entry which is preliminary data.</text>
</comment>
<feature type="transmembrane region" description="Helical" evidence="11">
    <location>
        <begin position="79"/>
        <end position="104"/>
    </location>
</feature>
<dbReference type="Proteomes" id="UP000249165">
    <property type="component" value="Unassembled WGS sequence"/>
</dbReference>